<accession>A0ABP7Y3N2</accession>
<reference evidence="2" key="1">
    <citation type="journal article" date="2019" name="Int. J. Syst. Evol. Microbiol.">
        <title>The Global Catalogue of Microorganisms (GCM) 10K type strain sequencing project: providing services to taxonomists for standard genome sequencing and annotation.</title>
        <authorList>
            <consortium name="The Broad Institute Genomics Platform"/>
            <consortium name="The Broad Institute Genome Sequencing Center for Infectious Disease"/>
            <person name="Wu L."/>
            <person name="Ma J."/>
        </authorList>
    </citation>
    <scope>NUCLEOTIDE SEQUENCE [LARGE SCALE GENOMIC DNA]</scope>
    <source>
        <strain evidence="2">JCM 17316</strain>
    </source>
</reference>
<comment type="caution">
    <text evidence="1">The sequence shown here is derived from an EMBL/GenBank/DDBJ whole genome shotgun (WGS) entry which is preliminary data.</text>
</comment>
<sequence length="69" mass="7636">MSVSRPVPQFTVPLTWLVPLERVAKVKTTHSARARNANTARTVTAGLLGGVFMPRQITEGEKPYHMSFV</sequence>
<name>A0ABP7Y3N2_9ACTN</name>
<dbReference type="Proteomes" id="UP001500266">
    <property type="component" value="Unassembled WGS sequence"/>
</dbReference>
<keyword evidence="2" id="KW-1185">Reference proteome</keyword>
<protein>
    <submittedName>
        <fullName evidence="1">Uncharacterized protein</fullName>
    </submittedName>
</protein>
<evidence type="ECO:0000313" key="2">
    <source>
        <dbReference type="Proteomes" id="UP001500266"/>
    </source>
</evidence>
<proteinExistence type="predicted"/>
<gene>
    <name evidence="1" type="ORF">GCM10022416_07090</name>
</gene>
<evidence type="ECO:0000313" key="1">
    <source>
        <dbReference type="EMBL" id="GAA4130033.1"/>
    </source>
</evidence>
<dbReference type="EMBL" id="BAABDO010000006">
    <property type="protein sequence ID" value="GAA4130033.1"/>
    <property type="molecule type" value="Genomic_DNA"/>
</dbReference>
<organism evidence="1 2">
    <name type="scientific">Actinomadura keratinilytica</name>
    <dbReference type="NCBI Taxonomy" id="547461"/>
    <lineage>
        <taxon>Bacteria</taxon>
        <taxon>Bacillati</taxon>
        <taxon>Actinomycetota</taxon>
        <taxon>Actinomycetes</taxon>
        <taxon>Streptosporangiales</taxon>
        <taxon>Thermomonosporaceae</taxon>
        <taxon>Actinomadura</taxon>
    </lineage>
</organism>